<dbReference type="PANTHER" id="PTHR21077:SF5">
    <property type="entry name" value="CROSSOVER JUNCTION ENDONUCLEASE MMS4"/>
    <property type="match status" value="1"/>
</dbReference>
<dbReference type="GO" id="GO:0003677">
    <property type="term" value="F:DNA binding"/>
    <property type="evidence" value="ECO:0007669"/>
    <property type="project" value="InterPro"/>
</dbReference>
<feature type="region of interest" description="Disordered" evidence="14">
    <location>
        <begin position="59"/>
        <end position="80"/>
    </location>
</feature>
<comment type="subcellular location">
    <subcellularLocation>
        <location evidence="2">Nucleus</location>
    </subcellularLocation>
</comment>
<keyword evidence="10" id="KW-0233">DNA recombination</keyword>
<feature type="region of interest" description="Disordered" evidence="14">
    <location>
        <begin position="97"/>
        <end position="144"/>
    </location>
</feature>
<evidence type="ECO:0000256" key="4">
    <source>
        <dbReference type="ARBA" id="ARBA00022722"/>
    </source>
</evidence>
<evidence type="ECO:0000256" key="10">
    <source>
        <dbReference type="ARBA" id="ARBA00023172"/>
    </source>
</evidence>
<dbReference type="GO" id="GO:0005634">
    <property type="term" value="C:nucleus"/>
    <property type="evidence" value="ECO:0007669"/>
    <property type="project" value="UniProtKB-SubCell"/>
</dbReference>
<comment type="similarity">
    <text evidence="3">Belongs to the EME1/MMS4 family.</text>
</comment>
<keyword evidence="13" id="KW-0469">Meiosis</keyword>
<evidence type="ECO:0000313" key="16">
    <source>
        <dbReference type="EMBL" id="EPQ67375.1"/>
    </source>
</evidence>
<reference evidence="18" key="1">
    <citation type="journal article" date="2013" name="Nat. Genet.">
        <title>The wheat powdery mildew genome shows the unique evolution of an obligate biotroph.</title>
        <authorList>
            <person name="Wicker T."/>
            <person name="Oberhaensli S."/>
            <person name="Parlange F."/>
            <person name="Buchmann J.P."/>
            <person name="Shatalina M."/>
            <person name="Roffler S."/>
            <person name="Ben-David R."/>
            <person name="Dolezel J."/>
            <person name="Simkova H."/>
            <person name="Schulze-Lefert P."/>
            <person name="Spanu P.D."/>
            <person name="Bruggmann R."/>
            <person name="Amselem J."/>
            <person name="Quesneville H."/>
            <person name="Ver Loren van Themaat E."/>
            <person name="Paape T."/>
            <person name="Shimizu K.K."/>
            <person name="Keller B."/>
        </authorList>
    </citation>
    <scope>NUCLEOTIDE SEQUENCE [LARGE SCALE GENOMIC DNA]</scope>
    <source>
        <strain evidence="18">96224</strain>
    </source>
</reference>
<gene>
    <name evidence="16" type="ORF">BGT96224_3924</name>
    <name evidence="17" type="ORF">BGT96224V2_LOCUS510</name>
</gene>
<feature type="compositionally biased region" description="Polar residues" evidence="14">
    <location>
        <begin position="97"/>
        <end position="108"/>
    </location>
</feature>
<dbReference type="GO" id="GO:0006302">
    <property type="term" value="P:double-strand break repair"/>
    <property type="evidence" value="ECO:0007669"/>
    <property type="project" value="TreeGrafter"/>
</dbReference>
<dbReference type="OrthoDB" id="343092at2759"/>
<dbReference type="InterPro" id="IPR033310">
    <property type="entry name" value="Mms4/EME1/EME2"/>
</dbReference>
<dbReference type="GO" id="GO:0048476">
    <property type="term" value="C:Holliday junction resolvase complex"/>
    <property type="evidence" value="ECO:0007669"/>
    <property type="project" value="InterPro"/>
</dbReference>
<dbReference type="GO" id="GO:0046872">
    <property type="term" value="F:metal ion binding"/>
    <property type="evidence" value="ECO:0007669"/>
    <property type="project" value="UniProtKB-KW"/>
</dbReference>
<evidence type="ECO:0000256" key="14">
    <source>
        <dbReference type="SAM" id="MobiDB-lite"/>
    </source>
</evidence>
<evidence type="ECO:0000256" key="13">
    <source>
        <dbReference type="ARBA" id="ARBA00023254"/>
    </source>
</evidence>
<dbReference type="EMBL" id="KE373614">
    <property type="protein sequence ID" value="EPQ67375.1"/>
    <property type="molecule type" value="Genomic_DNA"/>
</dbReference>
<dbReference type="InterPro" id="IPR006166">
    <property type="entry name" value="ERCC4_domain"/>
</dbReference>
<evidence type="ECO:0000256" key="3">
    <source>
        <dbReference type="ARBA" id="ARBA00005313"/>
    </source>
</evidence>
<dbReference type="Proteomes" id="UP000053110">
    <property type="component" value="Unassembled WGS sequence"/>
</dbReference>
<evidence type="ECO:0000313" key="18">
    <source>
        <dbReference type="Proteomes" id="UP000053110"/>
    </source>
</evidence>
<evidence type="ECO:0000256" key="8">
    <source>
        <dbReference type="ARBA" id="ARBA00022801"/>
    </source>
</evidence>
<keyword evidence="12" id="KW-0539">Nucleus</keyword>
<dbReference type="Pfam" id="PF02732">
    <property type="entry name" value="ERCC4"/>
    <property type="match status" value="1"/>
</dbReference>
<dbReference type="GO" id="GO:0031573">
    <property type="term" value="P:mitotic intra-S DNA damage checkpoint signaling"/>
    <property type="evidence" value="ECO:0007669"/>
    <property type="project" value="TreeGrafter"/>
</dbReference>
<comment type="cofactor">
    <cofactor evidence="1">
        <name>Mg(2+)</name>
        <dbReference type="ChEBI" id="CHEBI:18420"/>
    </cofactor>
</comment>
<dbReference type="GO" id="GO:0008821">
    <property type="term" value="F:crossover junction DNA endonuclease activity"/>
    <property type="evidence" value="ECO:0007669"/>
    <property type="project" value="TreeGrafter"/>
</dbReference>
<keyword evidence="11" id="KW-0234">DNA repair</keyword>
<evidence type="ECO:0000256" key="1">
    <source>
        <dbReference type="ARBA" id="ARBA00001946"/>
    </source>
</evidence>
<name>A0A061HRZ9_BLUGR</name>
<evidence type="ECO:0000256" key="6">
    <source>
        <dbReference type="ARBA" id="ARBA00022759"/>
    </source>
</evidence>
<dbReference type="CDD" id="cd20085">
    <property type="entry name" value="XPF_nuclease_Mms4"/>
    <property type="match status" value="1"/>
</dbReference>
<feature type="domain" description="ERCC4" evidence="15">
    <location>
        <begin position="355"/>
        <end position="605"/>
    </location>
</feature>
<evidence type="ECO:0000259" key="15">
    <source>
        <dbReference type="SMART" id="SM00891"/>
    </source>
</evidence>
<keyword evidence="8" id="KW-0378">Hydrolase</keyword>
<feature type="region of interest" description="Disordered" evidence="14">
    <location>
        <begin position="289"/>
        <end position="309"/>
    </location>
</feature>
<dbReference type="EMBL" id="UIGY01000001">
    <property type="protein sequence ID" value="SUZ07439.1"/>
    <property type="molecule type" value="Genomic_DNA"/>
</dbReference>
<sequence>MQRVVIDLCSSPLPELQVSAHPSRLGSTAQLAESNIDEPQLNGTKRRQHHAPDKVYILSSPTGDLDTAKQTPKNVAGDNGTLRKANLDWLTLSPNSHTSPCCTPSSAPFSDKKDPFSTASNKKRPGALLHLSSPKRQEATKARREPLTPIKAACKSTGPCPEIIGTNHSTIILSPSPPTSREIPGAENLVGRKITVKPSGYDKDKVWHDDFGCELSDQEGKVKSPPVVVLSVKPRRKASHPITALHDISNTCSASTQNKPDLRESKKNIKTVSRKAGIAKTEREIFRQRERAQKEEAREAGRQKRLKEKEERMIEKERIAAISRVNKLKDRLETTTEMIVELPNTMSIPLAKQVCSFLDGVQAEHTMSSSDLNIIRWRRKVKARWDPSASQWLPIPECVQEENHIMYHITAKEMVDLITGSEGHDFYAHMLQLKARFADRAIIILIEGLKTWRNQNRAVKNKKFVSAVRNHLVDPEQLQLPSKPSMSHRPKKPQVEYVAESLVDEALLELQVVHAVLVHHTDSLLETAEWVMTFTQHISTIPYKIHTLSANNTNFCIDRGQINCGKDTKDTYIQMLQQMRMVTQPVAMGIEAMYPSVQKLFRGLEESGPLALEQCRKSAHRNGSLTDVAIGQAVSRRIHRVFLGKDPASWEI</sequence>
<reference evidence="17" key="3">
    <citation type="submission" date="2018-07" db="EMBL/GenBank/DDBJ databases">
        <authorList>
            <person name="Quirk P.G."/>
            <person name="Krulwich T.A."/>
        </authorList>
    </citation>
    <scope>NUCLEOTIDE SEQUENCE</scope>
    <source>
        <strain evidence="17">96224</strain>
    </source>
</reference>
<keyword evidence="7" id="KW-0227">DNA damage</keyword>
<protein>
    <submittedName>
        <fullName evidence="17">Bgt-3924</fullName>
    </submittedName>
    <submittedName>
        <fullName evidence="16">Crossover junction endonuclease EME1</fullName>
    </submittedName>
</protein>
<keyword evidence="6 16" id="KW-0255">Endonuclease</keyword>
<dbReference type="FunFam" id="1.10.150.670:FF:000004">
    <property type="entry name" value="Crossover junction endonuclease EME1"/>
    <property type="match status" value="1"/>
</dbReference>
<keyword evidence="5" id="KW-0479">Metal-binding</keyword>
<reference evidence="16" key="2">
    <citation type="submission" date="2013-01" db="EMBL/GenBank/DDBJ databases">
        <title>The wheat powdery mildew genome reveals unique evolution of an obligate biotroph.</title>
        <authorList>
            <person name="Oberhaensli S."/>
            <person name="Wicker T."/>
            <person name="Keller B."/>
        </authorList>
    </citation>
    <scope>NUCLEOTIDE SEQUENCE</scope>
    <source>
        <strain evidence="16">96224</strain>
    </source>
</reference>
<dbReference type="InterPro" id="IPR047521">
    <property type="entry name" value="XPF_nuclease_EME1_ascomycetes"/>
</dbReference>
<keyword evidence="4" id="KW-0540">Nuclease</keyword>
<dbReference type="Gene3D" id="3.40.50.10130">
    <property type="match status" value="1"/>
</dbReference>
<accession>A0A061HRZ9</accession>
<evidence type="ECO:0000256" key="11">
    <source>
        <dbReference type="ARBA" id="ARBA00023204"/>
    </source>
</evidence>
<dbReference type="GO" id="GO:0031297">
    <property type="term" value="P:replication fork processing"/>
    <property type="evidence" value="ECO:0007669"/>
    <property type="project" value="TreeGrafter"/>
</dbReference>
<evidence type="ECO:0000256" key="9">
    <source>
        <dbReference type="ARBA" id="ARBA00022842"/>
    </source>
</evidence>
<evidence type="ECO:0000256" key="2">
    <source>
        <dbReference type="ARBA" id="ARBA00004123"/>
    </source>
</evidence>
<feature type="compositionally biased region" description="Basic and acidic residues" evidence="14">
    <location>
        <begin position="135"/>
        <end position="144"/>
    </location>
</feature>
<dbReference type="HOGENOM" id="CLU_013160_1_0_1"/>
<evidence type="ECO:0000256" key="7">
    <source>
        <dbReference type="ARBA" id="ARBA00022763"/>
    </source>
</evidence>
<proteinExistence type="inferred from homology"/>
<dbReference type="PANTHER" id="PTHR21077">
    <property type="entry name" value="EME1 PROTEIN"/>
    <property type="match status" value="1"/>
</dbReference>
<dbReference type="SMART" id="SM00891">
    <property type="entry name" value="ERCC4"/>
    <property type="match status" value="1"/>
</dbReference>
<evidence type="ECO:0000313" key="17">
    <source>
        <dbReference type="EMBL" id="SUZ07439.1"/>
    </source>
</evidence>
<evidence type="ECO:0000256" key="5">
    <source>
        <dbReference type="ARBA" id="ARBA00022723"/>
    </source>
</evidence>
<evidence type="ECO:0000256" key="12">
    <source>
        <dbReference type="ARBA" id="ARBA00023242"/>
    </source>
</evidence>
<keyword evidence="9" id="KW-0460">Magnesium</keyword>
<organism evidence="17">
    <name type="scientific">Blumeria graminis f. sp. tritici 96224</name>
    <dbReference type="NCBI Taxonomy" id="1268274"/>
    <lineage>
        <taxon>Eukaryota</taxon>
        <taxon>Fungi</taxon>
        <taxon>Dikarya</taxon>
        <taxon>Ascomycota</taxon>
        <taxon>Pezizomycotina</taxon>
        <taxon>Leotiomycetes</taxon>
        <taxon>Erysiphales</taxon>
        <taxon>Erysiphaceae</taxon>
        <taxon>Blumeria</taxon>
    </lineage>
</organism>
<dbReference type="GO" id="GO:0000712">
    <property type="term" value="P:resolution of meiotic recombination intermediates"/>
    <property type="evidence" value="ECO:0007669"/>
    <property type="project" value="TreeGrafter"/>
</dbReference>
<dbReference type="InterPro" id="IPR042530">
    <property type="entry name" value="EME1/EME2_C"/>
</dbReference>
<dbReference type="Gene3D" id="1.10.150.670">
    <property type="entry name" value="Crossover junction endonuclease EME1, DNA-binding domain"/>
    <property type="match status" value="1"/>
</dbReference>
<dbReference type="AlphaFoldDB" id="A0A061HRZ9"/>